<feature type="transmembrane region" description="Helical" evidence="1">
    <location>
        <begin position="247"/>
        <end position="268"/>
    </location>
</feature>
<evidence type="ECO:0000256" key="1">
    <source>
        <dbReference type="SAM" id="Phobius"/>
    </source>
</evidence>
<feature type="transmembrane region" description="Helical" evidence="1">
    <location>
        <begin position="452"/>
        <end position="476"/>
    </location>
</feature>
<reference evidence="2 3" key="1">
    <citation type="submission" date="2019-02" db="EMBL/GenBank/DDBJ databases">
        <authorList>
            <consortium name="Pathogen Informatics"/>
        </authorList>
    </citation>
    <scope>NUCLEOTIDE SEQUENCE [LARGE SCALE GENOMIC DNA]</scope>
    <source>
        <strain evidence="2 3">3012STDY6756503</strain>
    </source>
</reference>
<evidence type="ECO:0008006" key="4">
    <source>
        <dbReference type="Google" id="ProtNLM"/>
    </source>
</evidence>
<dbReference type="AlphaFoldDB" id="A0ABD7V510"/>
<feature type="transmembrane region" description="Helical" evidence="1">
    <location>
        <begin position="64"/>
        <end position="86"/>
    </location>
</feature>
<dbReference type="EMBL" id="CAACYD010000007">
    <property type="protein sequence ID" value="VFA89352.1"/>
    <property type="molecule type" value="Genomic_DNA"/>
</dbReference>
<feature type="transmembrane region" description="Helical" evidence="1">
    <location>
        <begin position="275"/>
        <end position="295"/>
    </location>
</feature>
<protein>
    <recommendedName>
        <fullName evidence="4">Chemotaxis methyl-accepting receptor HlyB-like 4HB MCP domain-containing protein</fullName>
    </recommendedName>
</protein>
<evidence type="ECO:0000313" key="2">
    <source>
        <dbReference type="EMBL" id="VFA89352.1"/>
    </source>
</evidence>
<dbReference type="GeneID" id="60750902"/>
<proteinExistence type="predicted"/>
<organism evidence="2 3">
    <name type="scientific">Gordonia paraffinivorans</name>
    <dbReference type="NCBI Taxonomy" id="175628"/>
    <lineage>
        <taxon>Bacteria</taxon>
        <taxon>Bacillati</taxon>
        <taxon>Actinomycetota</taxon>
        <taxon>Actinomycetes</taxon>
        <taxon>Mycobacteriales</taxon>
        <taxon>Gordoniaceae</taxon>
        <taxon>Gordonia</taxon>
    </lineage>
</organism>
<dbReference type="RefSeq" id="WP_006900149.1">
    <property type="nucleotide sequence ID" value="NZ_CAACYD010000007.1"/>
</dbReference>
<evidence type="ECO:0000313" key="3">
    <source>
        <dbReference type="Proteomes" id="UP000360750"/>
    </source>
</evidence>
<dbReference type="Proteomes" id="UP000360750">
    <property type="component" value="Unassembled WGS sequence"/>
</dbReference>
<name>A0ABD7V510_9ACTN</name>
<gene>
    <name evidence="2" type="ORF">NCTC8139_02914</name>
</gene>
<keyword evidence="1" id="KW-1133">Transmembrane helix</keyword>
<accession>A0ABD7V510</accession>
<sequence length="483" mass="51635">MTGDASSVRTVLTRGGRTIRPAQASPPIRQVLADRRELIAAARERAQSPFQTIRTYALTTPGKLIIICLLLAAGSIITGVYASTVLDDRTRTLQRLIDHTEPLAEAAQVLYSSLSIADASANAAFISGGLESPELRQRYADALATASSSLILATGTASEPGSESAEDATEQAISADLETLSTSIPVYSGLVETARTNNRLGNPIGSAYLGQASALMQDKILPAAQRLYELRSMAIADPQQSLTRPPWTVYVPLLLLLTALVLTSRFLARKTRRRFNIGLLAAMAALTLGTVWLLVSGLMSVAATADARNHGADPLHELTAARILTQQARSAETLSLIRRADQGGLERTFSATTSKIDDILDDVRSTAEESSDSVTTEQLDAVGRALVDWKRTDAAIRRYIQSGDFDRARQLTVGDGRNSSALAYAAVDSGLVEAITTARTAFRDDINTAQRLLGFTGTGILLLSILAAMAIVGGLVPRIREYR</sequence>
<keyword evidence="1" id="KW-0812">Transmembrane</keyword>
<comment type="caution">
    <text evidence="2">The sequence shown here is derived from an EMBL/GenBank/DDBJ whole genome shotgun (WGS) entry which is preliminary data.</text>
</comment>
<keyword evidence="1" id="KW-0472">Membrane</keyword>